<evidence type="ECO:0000256" key="4">
    <source>
        <dbReference type="ARBA" id="ARBA00022605"/>
    </source>
</evidence>
<organism evidence="12 13">
    <name type="scientific">Ilex paraguariensis</name>
    <name type="common">yerba mate</name>
    <dbReference type="NCBI Taxonomy" id="185542"/>
    <lineage>
        <taxon>Eukaryota</taxon>
        <taxon>Viridiplantae</taxon>
        <taxon>Streptophyta</taxon>
        <taxon>Embryophyta</taxon>
        <taxon>Tracheophyta</taxon>
        <taxon>Spermatophyta</taxon>
        <taxon>Magnoliopsida</taxon>
        <taxon>eudicotyledons</taxon>
        <taxon>Gunneridae</taxon>
        <taxon>Pentapetalae</taxon>
        <taxon>asterids</taxon>
        <taxon>campanulids</taxon>
        <taxon>Aquifoliales</taxon>
        <taxon>Aquifoliaceae</taxon>
        <taxon>Ilex</taxon>
    </lineage>
</organism>
<dbReference type="EC" id="4.2.1.20" evidence="3"/>
<keyword evidence="4" id="KW-0028">Amino-acid biosynthesis</keyword>
<feature type="non-terminal residue" evidence="12">
    <location>
        <position position="238"/>
    </location>
</feature>
<evidence type="ECO:0000256" key="3">
    <source>
        <dbReference type="ARBA" id="ARBA00012043"/>
    </source>
</evidence>
<dbReference type="SUPFAM" id="SSF53686">
    <property type="entry name" value="Tryptophan synthase beta subunit-like PLP-dependent enzymes"/>
    <property type="match status" value="1"/>
</dbReference>
<evidence type="ECO:0000256" key="5">
    <source>
        <dbReference type="ARBA" id="ARBA00022822"/>
    </source>
</evidence>
<dbReference type="InterPro" id="IPR001926">
    <property type="entry name" value="TrpB-like_PALP"/>
</dbReference>
<dbReference type="PANTHER" id="PTHR48077">
    <property type="entry name" value="TRYPTOPHAN SYNTHASE-RELATED"/>
    <property type="match status" value="1"/>
</dbReference>
<dbReference type="Gene3D" id="3.40.50.1100">
    <property type="match status" value="2"/>
</dbReference>
<feature type="domain" description="Tryptophan synthase beta chain-like PALP" evidence="11">
    <location>
        <begin position="132"/>
        <end position="238"/>
    </location>
</feature>
<evidence type="ECO:0000256" key="8">
    <source>
        <dbReference type="ARBA" id="ARBA00023239"/>
    </source>
</evidence>
<gene>
    <name evidence="12" type="ORF">ILEXP_LOCUS39598</name>
</gene>
<keyword evidence="5" id="KW-0822">Tryptophan biosynthesis</keyword>
<evidence type="ECO:0000313" key="13">
    <source>
        <dbReference type="Proteomes" id="UP001642360"/>
    </source>
</evidence>
<dbReference type="Pfam" id="PF00291">
    <property type="entry name" value="PALP"/>
    <property type="match status" value="1"/>
</dbReference>
<dbReference type="AlphaFoldDB" id="A0ABC8TR56"/>
<accession>A0ABC8TR56</accession>
<dbReference type="InterPro" id="IPR023026">
    <property type="entry name" value="Trp_synth_beta/beta-like"/>
</dbReference>
<keyword evidence="8" id="KW-0456">Lyase</keyword>
<evidence type="ECO:0000256" key="1">
    <source>
        <dbReference type="ARBA" id="ARBA00001933"/>
    </source>
</evidence>
<keyword evidence="7" id="KW-0057">Aromatic amino acid biosynthesis</keyword>
<evidence type="ECO:0000256" key="9">
    <source>
        <dbReference type="ARBA" id="ARBA00049047"/>
    </source>
</evidence>
<proteinExistence type="predicted"/>
<sequence length="238" mass="26416">MAFSSTSSSTGRTSCTPSPPPKSYNPSSHLPIKFNKFTSCPSTTTAKTFPIVCTLARESTSRQPMVEEKKESEPVILLRPDSFGRFGKFGGKYVPETLMYALTELESAFKSLAGDQDFQKELYGILRDYVGRESPLYFAERLTEHYKHPNGEGPHIYLKREDLNHTGAHKINNAVAQALLAKRLGKKRIIAETGAGQHGVATSTVCARFGLQCVIYMGAQDMERQSLNVFRMRLLGAE</sequence>
<dbReference type="GO" id="GO:0004834">
    <property type="term" value="F:tryptophan synthase activity"/>
    <property type="evidence" value="ECO:0007669"/>
    <property type="project" value="UniProtKB-EC"/>
</dbReference>
<keyword evidence="6" id="KW-0663">Pyridoxal phosphate</keyword>
<feature type="compositionally biased region" description="Low complexity" evidence="10">
    <location>
        <begin position="1"/>
        <end position="16"/>
    </location>
</feature>
<comment type="catalytic activity">
    <reaction evidence="9">
        <text>(1S,2R)-1-C-(indol-3-yl)glycerol 3-phosphate + L-serine = D-glyceraldehyde 3-phosphate + L-tryptophan + H2O</text>
        <dbReference type="Rhea" id="RHEA:10532"/>
        <dbReference type="ChEBI" id="CHEBI:15377"/>
        <dbReference type="ChEBI" id="CHEBI:33384"/>
        <dbReference type="ChEBI" id="CHEBI:57912"/>
        <dbReference type="ChEBI" id="CHEBI:58866"/>
        <dbReference type="ChEBI" id="CHEBI:59776"/>
        <dbReference type="EC" id="4.2.1.20"/>
    </reaction>
</comment>
<dbReference type="Proteomes" id="UP001642360">
    <property type="component" value="Unassembled WGS sequence"/>
</dbReference>
<dbReference type="InterPro" id="IPR006653">
    <property type="entry name" value="Trp_synth_b_CS"/>
</dbReference>
<protein>
    <recommendedName>
        <fullName evidence="3">tryptophan synthase</fullName>
        <ecNumber evidence="3">4.2.1.20</ecNumber>
    </recommendedName>
</protein>
<dbReference type="PANTHER" id="PTHR48077:SF3">
    <property type="entry name" value="TRYPTOPHAN SYNTHASE"/>
    <property type="match status" value="1"/>
</dbReference>
<reference evidence="12 13" key="1">
    <citation type="submission" date="2024-02" db="EMBL/GenBank/DDBJ databases">
        <authorList>
            <person name="Vignale AGUSTIN F."/>
            <person name="Sosa J E."/>
            <person name="Modenutti C."/>
        </authorList>
    </citation>
    <scope>NUCLEOTIDE SEQUENCE [LARGE SCALE GENOMIC DNA]</scope>
</reference>
<evidence type="ECO:0000313" key="12">
    <source>
        <dbReference type="EMBL" id="CAK9170110.1"/>
    </source>
</evidence>
<evidence type="ECO:0000256" key="6">
    <source>
        <dbReference type="ARBA" id="ARBA00022898"/>
    </source>
</evidence>
<feature type="region of interest" description="Disordered" evidence="10">
    <location>
        <begin position="1"/>
        <end position="27"/>
    </location>
</feature>
<dbReference type="EMBL" id="CAUOFW020005435">
    <property type="protein sequence ID" value="CAK9170110.1"/>
    <property type="molecule type" value="Genomic_DNA"/>
</dbReference>
<evidence type="ECO:0000256" key="2">
    <source>
        <dbReference type="ARBA" id="ARBA00004733"/>
    </source>
</evidence>
<keyword evidence="13" id="KW-1185">Reference proteome</keyword>
<evidence type="ECO:0000256" key="10">
    <source>
        <dbReference type="SAM" id="MobiDB-lite"/>
    </source>
</evidence>
<comment type="caution">
    <text evidence="12">The sequence shown here is derived from an EMBL/GenBank/DDBJ whole genome shotgun (WGS) entry which is preliminary data.</text>
</comment>
<evidence type="ECO:0000259" key="11">
    <source>
        <dbReference type="Pfam" id="PF00291"/>
    </source>
</evidence>
<evidence type="ECO:0000256" key="7">
    <source>
        <dbReference type="ARBA" id="ARBA00023141"/>
    </source>
</evidence>
<comment type="pathway">
    <text evidence="2">Amino-acid biosynthesis; L-tryptophan biosynthesis; L-tryptophan from chorismate: step 5/5.</text>
</comment>
<dbReference type="PROSITE" id="PS00168">
    <property type="entry name" value="TRP_SYNTHASE_BETA"/>
    <property type="match status" value="1"/>
</dbReference>
<name>A0ABC8TR56_9AQUA</name>
<dbReference type="InterPro" id="IPR036052">
    <property type="entry name" value="TrpB-like_PALP_sf"/>
</dbReference>
<comment type="cofactor">
    <cofactor evidence="1">
        <name>pyridoxal 5'-phosphate</name>
        <dbReference type="ChEBI" id="CHEBI:597326"/>
    </cofactor>
</comment>